<organism evidence="3 4">
    <name type="scientific">Gomphillus americanus</name>
    <dbReference type="NCBI Taxonomy" id="1940652"/>
    <lineage>
        <taxon>Eukaryota</taxon>
        <taxon>Fungi</taxon>
        <taxon>Dikarya</taxon>
        <taxon>Ascomycota</taxon>
        <taxon>Pezizomycotina</taxon>
        <taxon>Lecanoromycetes</taxon>
        <taxon>OSLEUM clade</taxon>
        <taxon>Ostropomycetidae</taxon>
        <taxon>Ostropales</taxon>
        <taxon>Graphidaceae</taxon>
        <taxon>Gomphilloideae</taxon>
        <taxon>Gomphillus</taxon>
    </lineage>
</organism>
<comment type="caution">
    <text evidence="3">The sequence shown here is derived from an EMBL/GenBank/DDBJ whole genome shotgun (WGS) entry which is preliminary data.</text>
</comment>
<evidence type="ECO:0000313" key="4">
    <source>
        <dbReference type="Proteomes" id="UP000664169"/>
    </source>
</evidence>
<dbReference type="EMBL" id="CAJPDQ010000002">
    <property type="protein sequence ID" value="CAF9904728.1"/>
    <property type="molecule type" value="Genomic_DNA"/>
</dbReference>
<feature type="compositionally biased region" description="Polar residues" evidence="2">
    <location>
        <begin position="274"/>
        <end position="284"/>
    </location>
</feature>
<dbReference type="InterPro" id="IPR007590">
    <property type="entry name" value="Saf4/Yju2"/>
</dbReference>
<dbReference type="PANTHER" id="PTHR12111:SF2">
    <property type="entry name" value="SPLICING FACTOR YJU2B-RELATED"/>
    <property type="match status" value="1"/>
</dbReference>
<dbReference type="AlphaFoldDB" id="A0A8H3EGC3"/>
<dbReference type="PANTHER" id="PTHR12111">
    <property type="entry name" value="SPLICING FACTOR YJU2"/>
    <property type="match status" value="1"/>
</dbReference>
<evidence type="ECO:0000256" key="1">
    <source>
        <dbReference type="ARBA" id="ARBA00005595"/>
    </source>
</evidence>
<proteinExistence type="inferred from homology"/>
<feature type="region of interest" description="Disordered" evidence="2">
    <location>
        <begin position="251"/>
        <end position="284"/>
    </location>
</feature>
<comment type="similarity">
    <text evidence="1">Belongs to the CWC16 family.</text>
</comment>
<keyword evidence="4" id="KW-1185">Reference proteome</keyword>
<dbReference type="Pfam" id="PF04502">
    <property type="entry name" value="Saf4_Yju2"/>
    <property type="match status" value="1"/>
</dbReference>
<gene>
    <name evidence="3" type="ORF">GOMPHAMPRED_002929</name>
</gene>
<evidence type="ECO:0000256" key="2">
    <source>
        <dbReference type="SAM" id="MobiDB-lite"/>
    </source>
</evidence>
<dbReference type="GO" id="GO:0071014">
    <property type="term" value="C:post-mRNA release spliceosomal complex"/>
    <property type="evidence" value="ECO:0007669"/>
    <property type="project" value="TreeGrafter"/>
</dbReference>
<dbReference type="Proteomes" id="UP000664169">
    <property type="component" value="Unassembled WGS sequence"/>
</dbReference>
<dbReference type="OrthoDB" id="360327at2759"/>
<name>A0A8H3EGC3_9LECA</name>
<evidence type="ECO:0000313" key="3">
    <source>
        <dbReference type="EMBL" id="CAF9904728.1"/>
    </source>
</evidence>
<sequence>MQGFNMGRYVPPEHEGQISSNKLAGKHALGHRARKIGQGILTVRFEMPFAIWCTNCPSETIVGQGVRFNAEKKKVGNYYSTPIYSFRMKHTDCGGWIEIRTDPKNAAYVVTEGARKRETGEDELREGDVVVRSEEEKERLRQDAFAALEVTIEGRQQETVDRDRINELFTATDNHWDDPYSMNKRLRSSFRVGRKQRERDHTVAEGIKDRFGLDIELLPENEEDSDRAAYVDFRLPDKSPDTAVRLAESSGLFSNGKQQSSTAVNSRSKHHNSHQAMLQKQVEQNTRAAVDPFLLSKAPRTSLLTGIKRKHTAQLEPSAKPTMLRDQLELGHSKSVLVDYDSD</sequence>
<reference evidence="3" key="1">
    <citation type="submission" date="2021-03" db="EMBL/GenBank/DDBJ databases">
        <authorList>
            <person name="Tagirdzhanova G."/>
        </authorList>
    </citation>
    <scope>NUCLEOTIDE SEQUENCE</scope>
</reference>
<dbReference type="GO" id="GO:0005684">
    <property type="term" value="C:U2-type spliceosomal complex"/>
    <property type="evidence" value="ECO:0007669"/>
    <property type="project" value="TreeGrafter"/>
</dbReference>
<evidence type="ECO:0008006" key="5">
    <source>
        <dbReference type="Google" id="ProtNLM"/>
    </source>
</evidence>
<accession>A0A8H3EGC3</accession>
<dbReference type="GO" id="GO:0000398">
    <property type="term" value="P:mRNA splicing, via spliceosome"/>
    <property type="evidence" value="ECO:0007669"/>
    <property type="project" value="InterPro"/>
</dbReference>
<protein>
    <recommendedName>
        <fullName evidence="5">Coiled-coil domain-containing protein 130</fullName>
    </recommendedName>
</protein>
<feature type="compositionally biased region" description="Polar residues" evidence="2">
    <location>
        <begin position="251"/>
        <end position="266"/>
    </location>
</feature>